<evidence type="ECO:0000256" key="2">
    <source>
        <dbReference type="ARBA" id="ARBA00005801"/>
    </source>
</evidence>
<name>A0AB74UGI4_9GAMM</name>
<organism evidence="22">
    <name type="scientific">Salinicola endophyticus</name>
    <dbReference type="NCBI Taxonomy" id="1949083"/>
    <lineage>
        <taxon>Bacteria</taxon>
        <taxon>Pseudomonadati</taxon>
        <taxon>Pseudomonadota</taxon>
        <taxon>Gammaproteobacteria</taxon>
        <taxon>Oceanospirillales</taxon>
        <taxon>Halomonadaceae</taxon>
        <taxon>Salinicola</taxon>
    </lineage>
</organism>
<protein>
    <recommendedName>
        <fullName evidence="16 18">Prepilin leader peptidase/N-methyltransferase</fullName>
        <ecNumber evidence="18">2.1.1.-</ecNumber>
        <ecNumber evidence="15 18">3.4.23.43</ecNumber>
    </recommendedName>
</protein>
<gene>
    <name evidence="22" type="ORF">ABV408_07645</name>
</gene>
<evidence type="ECO:0000256" key="12">
    <source>
        <dbReference type="ARBA" id="ARBA00023136"/>
    </source>
</evidence>
<sequence>MSQLSPWLLWPLAFVLGACLGSFINVVIVRLPVMLMRRWRAEARAALELEAEPLPRYDLLLPRSHCPACRQFIAWHDNLPLIGWLKRRGRCATCAAPISPQYPLVELLAGGVSLAALAIHGASIETLWLVGACLVLLALAVIDWRTQLLPDALTLPLLWAGLLYQWTYHPLWLGSAVIGAAAGYLVLWAVYWLFKLTTGKEGMGHGDFKLMAALGAWLGWQNLPLLLLLSAGAGTLIGIALIIGRRHERGQPLPFGPFIALAGWVALLVGAPLQAGYQALLLGGAG</sequence>
<dbReference type="GO" id="GO:0004190">
    <property type="term" value="F:aspartic-type endopeptidase activity"/>
    <property type="evidence" value="ECO:0007669"/>
    <property type="project" value="UniProtKB-EC"/>
</dbReference>
<feature type="transmembrane region" description="Helical" evidence="19">
    <location>
        <begin position="255"/>
        <end position="277"/>
    </location>
</feature>
<dbReference type="InterPro" id="IPR014032">
    <property type="entry name" value="Peptidase_A24A_bac"/>
</dbReference>
<feature type="domain" description="Prepilin type IV endopeptidase peptidase" evidence="20">
    <location>
        <begin position="133"/>
        <end position="239"/>
    </location>
</feature>
<evidence type="ECO:0000256" key="14">
    <source>
        <dbReference type="ARBA" id="ARBA00050401"/>
    </source>
</evidence>
<comment type="catalytic activity">
    <reaction evidence="14 18">
        <text>Typically cleaves a -Gly-|-Phe- bond to release an N-terminal, basic peptide of 5-8 residues from type IV prepilin, and then N-methylates the new N-terminal amino group, the methyl donor being S-adenosyl-L-methionine.</text>
        <dbReference type="EC" id="3.4.23.43"/>
    </reaction>
</comment>
<dbReference type="Gene3D" id="1.20.120.1220">
    <property type="match status" value="1"/>
</dbReference>
<keyword evidence="6 18" id="KW-0645">Protease</keyword>
<keyword evidence="10 18" id="KW-0378">Hydrolase</keyword>
<keyword evidence="8" id="KW-0949">S-adenosyl-L-methionine</keyword>
<evidence type="ECO:0000256" key="8">
    <source>
        <dbReference type="ARBA" id="ARBA00022691"/>
    </source>
</evidence>
<keyword evidence="13 18" id="KW-0511">Multifunctional enzyme</keyword>
<dbReference type="PANTHER" id="PTHR30487:SF0">
    <property type="entry name" value="PREPILIN LEADER PEPTIDASE_N-METHYLTRANSFERASE-RELATED"/>
    <property type="match status" value="1"/>
</dbReference>
<dbReference type="EMBL" id="CP159578">
    <property type="protein sequence ID" value="XCJ81045.1"/>
    <property type="molecule type" value="Genomic_DNA"/>
</dbReference>
<evidence type="ECO:0000256" key="3">
    <source>
        <dbReference type="ARBA" id="ARBA00022475"/>
    </source>
</evidence>
<keyword evidence="5 18" id="KW-0489">Methyltransferase</keyword>
<dbReference type="GO" id="GO:0005886">
    <property type="term" value="C:plasma membrane"/>
    <property type="evidence" value="ECO:0007669"/>
    <property type="project" value="UniProtKB-SubCell"/>
</dbReference>
<evidence type="ECO:0000256" key="18">
    <source>
        <dbReference type="RuleBase" id="RU003794"/>
    </source>
</evidence>
<feature type="domain" description="Prepilin peptidase A24 N-terminal" evidence="21">
    <location>
        <begin position="15"/>
        <end position="116"/>
    </location>
</feature>
<dbReference type="GO" id="GO:0006465">
    <property type="term" value="P:signal peptide processing"/>
    <property type="evidence" value="ECO:0007669"/>
    <property type="project" value="TreeGrafter"/>
</dbReference>
<evidence type="ECO:0000313" key="22">
    <source>
        <dbReference type="EMBL" id="XCJ81045.1"/>
    </source>
</evidence>
<keyword evidence="3" id="KW-1003">Cell membrane</keyword>
<dbReference type="GO" id="GO:0008168">
    <property type="term" value="F:methyltransferase activity"/>
    <property type="evidence" value="ECO:0007669"/>
    <property type="project" value="UniProtKB-KW"/>
</dbReference>
<comment type="function">
    <text evidence="18">Plays an essential role in type IV pili and type II pseudopili formation by proteolytically removing the leader sequence from substrate proteins and subsequently monomethylating the alpha-amino group of the newly exposed N-terminal phenylalanine.</text>
</comment>
<comment type="subcellular location">
    <subcellularLocation>
        <location evidence="1">Cell inner membrane</location>
        <topology evidence="1">Multi-pass membrane protein</topology>
    </subcellularLocation>
    <subcellularLocation>
        <location evidence="18">Cell membrane</location>
        <topology evidence="18">Multi-pass membrane protein</topology>
    </subcellularLocation>
</comment>
<dbReference type="EC" id="3.4.23.43" evidence="15 18"/>
<dbReference type="InterPro" id="IPR000045">
    <property type="entry name" value="Prepilin_IV_endopep_pep"/>
</dbReference>
<evidence type="ECO:0000256" key="10">
    <source>
        <dbReference type="ARBA" id="ARBA00022801"/>
    </source>
</evidence>
<keyword evidence="9 18" id="KW-0812">Transmembrane</keyword>
<evidence type="ECO:0000256" key="13">
    <source>
        <dbReference type="ARBA" id="ARBA00023268"/>
    </source>
</evidence>
<evidence type="ECO:0000256" key="6">
    <source>
        <dbReference type="ARBA" id="ARBA00022670"/>
    </source>
</evidence>
<evidence type="ECO:0000256" key="5">
    <source>
        <dbReference type="ARBA" id="ARBA00022603"/>
    </source>
</evidence>
<comment type="similarity">
    <text evidence="2 17">Belongs to the peptidase A24 family.</text>
</comment>
<keyword evidence="4" id="KW-0997">Cell inner membrane</keyword>
<dbReference type="AlphaFoldDB" id="A0AB74UGI4"/>
<evidence type="ECO:0000256" key="15">
    <source>
        <dbReference type="ARBA" id="ARBA00067082"/>
    </source>
</evidence>
<dbReference type="PRINTS" id="PR00864">
    <property type="entry name" value="PREPILNPTASE"/>
</dbReference>
<reference evidence="22" key="1">
    <citation type="submission" date="2024-06" db="EMBL/GenBank/DDBJ databases">
        <title>Complete genome of Salinicola endophyticus HNIBRBA4755.</title>
        <authorList>
            <person name="Shin S.Y."/>
            <person name="Kang H."/>
            <person name="Song J."/>
        </authorList>
    </citation>
    <scope>NUCLEOTIDE SEQUENCE</scope>
    <source>
        <strain evidence="22">HNIBRBA4755</strain>
    </source>
</reference>
<evidence type="ECO:0000256" key="1">
    <source>
        <dbReference type="ARBA" id="ARBA00004429"/>
    </source>
</evidence>
<feature type="transmembrane region" description="Helical" evidence="19">
    <location>
        <begin position="223"/>
        <end position="243"/>
    </location>
</feature>
<evidence type="ECO:0000259" key="21">
    <source>
        <dbReference type="Pfam" id="PF06750"/>
    </source>
</evidence>
<dbReference type="InterPro" id="IPR010627">
    <property type="entry name" value="Prepilin_pept_A24_N"/>
</dbReference>
<evidence type="ECO:0000256" key="4">
    <source>
        <dbReference type="ARBA" id="ARBA00022519"/>
    </source>
</evidence>
<keyword evidence="12 19" id="KW-0472">Membrane</keyword>
<dbReference type="GO" id="GO:0032259">
    <property type="term" value="P:methylation"/>
    <property type="evidence" value="ECO:0007669"/>
    <property type="project" value="UniProtKB-KW"/>
</dbReference>
<feature type="transmembrane region" description="Helical" evidence="19">
    <location>
        <begin position="171"/>
        <end position="194"/>
    </location>
</feature>
<dbReference type="FunFam" id="1.20.120.1220:FF:000001">
    <property type="entry name" value="Type 4 prepilin-like proteins leader peptide-processing enzyme"/>
    <property type="match status" value="1"/>
</dbReference>
<evidence type="ECO:0000256" key="17">
    <source>
        <dbReference type="RuleBase" id="RU003793"/>
    </source>
</evidence>
<keyword evidence="7 18" id="KW-0808">Transferase</keyword>
<dbReference type="PANTHER" id="PTHR30487">
    <property type="entry name" value="TYPE 4 PREPILIN-LIKE PROTEINS LEADER PEPTIDE-PROCESSING ENZYME"/>
    <property type="match status" value="1"/>
</dbReference>
<evidence type="ECO:0000256" key="16">
    <source>
        <dbReference type="ARBA" id="ARBA00071870"/>
    </source>
</evidence>
<dbReference type="EC" id="2.1.1.-" evidence="18"/>
<feature type="transmembrane region" description="Helical" evidence="19">
    <location>
        <begin position="126"/>
        <end position="142"/>
    </location>
</feature>
<evidence type="ECO:0000256" key="7">
    <source>
        <dbReference type="ARBA" id="ARBA00022679"/>
    </source>
</evidence>
<dbReference type="Pfam" id="PF01478">
    <property type="entry name" value="Peptidase_A24"/>
    <property type="match status" value="1"/>
</dbReference>
<feature type="transmembrane region" description="Helical" evidence="19">
    <location>
        <begin position="12"/>
        <end position="33"/>
    </location>
</feature>
<evidence type="ECO:0000256" key="19">
    <source>
        <dbReference type="SAM" id="Phobius"/>
    </source>
</evidence>
<evidence type="ECO:0000259" key="20">
    <source>
        <dbReference type="Pfam" id="PF01478"/>
    </source>
</evidence>
<accession>A0AB74UGI4</accession>
<evidence type="ECO:0000256" key="9">
    <source>
        <dbReference type="ARBA" id="ARBA00022692"/>
    </source>
</evidence>
<dbReference type="InterPro" id="IPR050882">
    <property type="entry name" value="Prepilin_peptidase/N-MTase"/>
</dbReference>
<dbReference type="Pfam" id="PF06750">
    <property type="entry name" value="A24_N_bact"/>
    <property type="match status" value="1"/>
</dbReference>
<evidence type="ECO:0000256" key="11">
    <source>
        <dbReference type="ARBA" id="ARBA00022989"/>
    </source>
</evidence>
<dbReference type="RefSeq" id="WP_353981836.1">
    <property type="nucleotide sequence ID" value="NZ_CP159578.1"/>
</dbReference>
<keyword evidence="11 19" id="KW-1133">Transmembrane helix</keyword>
<proteinExistence type="inferred from homology"/>